<name>A0A382N9Z0_9ZZZZ</name>
<evidence type="ECO:0000313" key="1">
    <source>
        <dbReference type="EMBL" id="SVC57047.1"/>
    </source>
</evidence>
<reference evidence="1" key="1">
    <citation type="submission" date="2018-05" db="EMBL/GenBank/DDBJ databases">
        <authorList>
            <person name="Lanie J.A."/>
            <person name="Ng W.-L."/>
            <person name="Kazmierczak K.M."/>
            <person name="Andrzejewski T.M."/>
            <person name="Davidsen T.M."/>
            <person name="Wayne K.J."/>
            <person name="Tettelin H."/>
            <person name="Glass J.I."/>
            <person name="Rusch D."/>
            <person name="Podicherti R."/>
            <person name="Tsui H.-C.T."/>
            <person name="Winkler M.E."/>
        </authorList>
    </citation>
    <scope>NUCLEOTIDE SEQUENCE</scope>
</reference>
<organism evidence="1">
    <name type="scientific">marine metagenome</name>
    <dbReference type="NCBI Taxonomy" id="408172"/>
    <lineage>
        <taxon>unclassified sequences</taxon>
        <taxon>metagenomes</taxon>
        <taxon>ecological metagenomes</taxon>
    </lineage>
</organism>
<protein>
    <submittedName>
        <fullName evidence="1">Uncharacterized protein</fullName>
    </submittedName>
</protein>
<dbReference type="EMBL" id="UINC01098491">
    <property type="protein sequence ID" value="SVC57047.1"/>
    <property type="molecule type" value="Genomic_DNA"/>
</dbReference>
<dbReference type="AlphaFoldDB" id="A0A382N9Z0"/>
<accession>A0A382N9Z0</accession>
<gene>
    <name evidence="1" type="ORF">METZ01_LOCUS309901</name>
</gene>
<proteinExistence type="predicted"/>
<sequence length="252" mass="28094">MTETITREIDCVLCKETYSPTLGPEEGEKNYRIYCSSCVNWVAVGRSNPLRIAIREVLGIRGEALALAMQTCLSSCKCGSKFTHDAGERCPVCIEKIERETKSETLESKDFSSPWNHDEMQKLEPKFFDYILGKTDQGEVNLNQLIEKFEAGEIDAEEYMEGVDSLQSRESNQMAVVQAWAMTTDPDQVFATAEEHGLVERYGTTVLVSIASALESSTGRAVLATLNNEMNQFDEVVQKELKTYLAKIGGGF</sequence>